<accession>A0A8T1BJ73</accession>
<evidence type="ECO:0000313" key="1">
    <source>
        <dbReference type="EMBL" id="KAG2900966.1"/>
    </source>
</evidence>
<proteinExistence type="predicted"/>
<reference evidence="1" key="1">
    <citation type="submission" date="2018-10" db="EMBL/GenBank/DDBJ databases">
        <title>Effector identification in a new, highly contiguous assembly of the strawberry crown rot pathogen Phytophthora cactorum.</title>
        <authorList>
            <person name="Armitage A.D."/>
            <person name="Nellist C.F."/>
            <person name="Bates H."/>
            <person name="Vickerstaff R.J."/>
            <person name="Harrison R.J."/>
        </authorList>
    </citation>
    <scope>NUCLEOTIDE SEQUENCE</scope>
    <source>
        <strain evidence="1">4040</strain>
    </source>
</reference>
<sequence>MPPPPLALFSGVDPCCSRTNTFTLPARFAGVVAVIHPIQGHTLAAAANVKVANHCLIYASAYHKLLLLLHTRLYASASANNRRQTLFQVLRKWQLQPLNSLIPPEFNGFCQPVGSRQVGGMFKVDGKHVSAPITPAVNSQQYADFILSSAFLTAQLPPTFAVAVVATLPSSRNTSRYHGDGLVGVLANEEIAPAARRPPLLWC</sequence>
<comment type="caution">
    <text evidence="1">The sequence shown here is derived from an EMBL/GenBank/DDBJ whole genome shotgun (WGS) entry which is preliminary data.</text>
</comment>
<dbReference type="AlphaFoldDB" id="A0A8T1BJ73"/>
<dbReference type="EMBL" id="RCMK01001138">
    <property type="protein sequence ID" value="KAG2900966.1"/>
    <property type="molecule type" value="Genomic_DNA"/>
</dbReference>
<gene>
    <name evidence="1" type="ORF">PC117_g21842</name>
</gene>
<name>A0A8T1BJ73_9STRA</name>
<protein>
    <submittedName>
        <fullName evidence="1">Uncharacterized protein</fullName>
    </submittedName>
</protein>
<organism evidence="1 2">
    <name type="scientific">Phytophthora cactorum</name>
    <dbReference type="NCBI Taxonomy" id="29920"/>
    <lineage>
        <taxon>Eukaryota</taxon>
        <taxon>Sar</taxon>
        <taxon>Stramenopiles</taxon>
        <taxon>Oomycota</taxon>
        <taxon>Peronosporomycetes</taxon>
        <taxon>Peronosporales</taxon>
        <taxon>Peronosporaceae</taxon>
        <taxon>Phytophthora</taxon>
    </lineage>
</organism>
<dbReference type="Proteomes" id="UP000736787">
    <property type="component" value="Unassembled WGS sequence"/>
</dbReference>
<evidence type="ECO:0000313" key="2">
    <source>
        <dbReference type="Proteomes" id="UP000736787"/>
    </source>
</evidence>